<dbReference type="Proteomes" id="UP000823775">
    <property type="component" value="Unassembled WGS sequence"/>
</dbReference>
<organism evidence="2 3">
    <name type="scientific">Datura stramonium</name>
    <name type="common">Jimsonweed</name>
    <name type="synonym">Common thornapple</name>
    <dbReference type="NCBI Taxonomy" id="4076"/>
    <lineage>
        <taxon>Eukaryota</taxon>
        <taxon>Viridiplantae</taxon>
        <taxon>Streptophyta</taxon>
        <taxon>Embryophyta</taxon>
        <taxon>Tracheophyta</taxon>
        <taxon>Spermatophyta</taxon>
        <taxon>Magnoliopsida</taxon>
        <taxon>eudicotyledons</taxon>
        <taxon>Gunneridae</taxon>
        <taxon>Pentapetalae</taxon>
        <taxon>asterids</taxon>
        <taxon>lamiids</taxon>
        <taxon>Solanales</taxon>
        <taxon>Solanaceae</taxon>
        <taxon>Solanoideae</taxon>
        <taxon>Datureae</taxon>
        <taxon>Datura</taxon>
    </lineage>
</organism>
<evidence type="ECO:0000313" key="3">
    <source>
        <dbReference type="Proteomes" id="UP000823775"/>
    </source>
</evidence>
<keyword evidence="3" id="KW-1185">Reference proteome</keyword>
<reference evidence="2 3" key="1">
    <citation type="journal article" date="2021" name="BMC Genomics">
        <title>Datura genome reveals duplications of psychoactive alkaloid biosynthetic genes and high mutation rate following tissue culture.</title>
        <authorList>
            <person name="Rajewski A."/>
            <person name="Carter-House D."/>
            <person name="Stajich J."/>
            <person name="Litt A."/>
        </authorList>
    </citation>
    <scope>NUCLEOTIDE SEQUENCE [LARGE SCALE GENOMIC DNA]</scope>
    <source>
        <strain evidence="2">AR-01</strain>
    </source>
</reference>
<sequence>INIEGMHLLLIILIWWQSPVRSSMKSYFQAAPCIIVWELWEIRNHIKHNGLTMTISRVIYQVTHTIQMLLRARRPSL</sequence>
<accession>A0ABS8UUL6</accession>
<protein>
    <submittedName>
        <fullName evidence="2">Uncharacterized protein</fullName>
    </submittedName>
</protein>
<feature type="non-terminal residue" evidence="2">
    <location>
        <position position="1"/>
    </location>
</feature>
<dbReference type="EMBL" id="JACEIK010002506">
    <property type="protein sequence ID" value="MCD9637545.1"/>
    <property type="molecule type" value="Genomic_DNA"/>
</dbReference>
<proteinExistence type="predicted"/>
<name>A0ABS8UUL6_DATST</name>
<gene>
    <name evidence="2" type="ORF">HAX54_020880</name>
</gene>
<evidence type="ECO:0000256" key="1">
    <source>
        <dbReference type="SAM" id="SignalP"/>
    </source>
</evidence>
<evidence type="ECO:0000313" key="2">
    <source>
        <dbReference type="EMBL" id="MCD9637545.1"/>
    </source>
</evidence>
<feature type="chain" id="PRO_5046779950" evidence="1">
    <location>
        <begin position="23"/>
        <end position="77"/>
    </location>
</feature>
<feature type="signal peptide" evidence="1">
    <location>
        <begin position="1"/>
        <end position="22"/>
    </location>
</feature>
<comment type="caution">
    <text evidence="2">The sequence shown here is derived from an EMBL/GenBank/DDBJ whole genome shotgun (WGS) entry which is preliminary data.</text>
</comment>
<keyword evidence="1" id="KW-0732">Signal</keyword>